<evidence type="ECO:0008006" key="4">
    <source>
        <dbReference type="Google" id="ProtNLM"/>
    </source>
</evidence>
<keyword evidence="1" id="KW-0472">Membrane</keyword>
<sequence>MKYLHKTNKIFTILGIGVSLTFWGAMIALPVLGLAQIIMCIIIFYHRKNLTKKTLKLFYAYVIATIGLAGTFKTLEVVKALDTLSLMFIWMFVSAGLAFFHLYVTYLINKDYEL</sequence>
<dbReference type="EMBL" id="JBHTJL010000016">
    <property type="protein sequence ID" value="MFD1063834.1"/>
    <property type="molecule type" value="Genomic_DNA"/>
</dbReference>
<proteinExistence type="predicted"/>
<organism evidence="2 3">
    <name type="scientific">Winogradskyella litorisediminis</name>
    <dbReference type="NCBI Taxonomy" id="1156618"/>
    <lineage>
        <taxon>Bacteria</taxon>
        <taxon>Pseudomonadati</taxon>
        <taxon>Bacteroidota</taxon>
        <taxon>Flavobacteriia</taxon>
        <taxon>Flavobacteriales</taxon>
        <taxon>Flavobacteriaceae</taxon>
        <taxon>Winogradskyella</taxon>
    </lineage>
</organism>
<evidence type="ECO:0000313" key="3">
    <source>
        <dbReference type="Proteomes" id="UP001597013"/>
    </source>
</evidence>
<feature type="transmembrane region" description="Helical" evidence="1">
    <location>
        <begin position="87"/>
        <end position="108"/>
    </location>
</feature>
<dbReference type="RefSeq" id="WP_386131417.1">
    <property type="nucleotide sequence ID" value="NZ_JBHTJL010000016.1"/>
</dbReference>
<evidence type="ECO:0000256" key="1">
    <source>
        <dbReference type="SAM" id="Phobius"/>
    </source>
</evidence>
<keyword evidence="1" id="KW-1133">Transmembrane helix</keyword>
<name>A0ABW3N833_9FLAO</name>
<comment type="caution">
    <text evidence="2">The sequence shown here is derived from an EMBL/GenBank/DDBJ whole genome shotgun (WGS) entry which is preliminary data.</text>
</comment>
<dbReference type="Proteomes" id="UP001597013">
    <property type="component" value="Unassembled WGS sequence"/>
</dbReference>
<accession>A0ABW3N833</accession>
<feature type="transmembrane region" description="Helical" evidence="1">
    <location>
        <begin position="20"/>
        <end position="45"/>
    </location>
</feature>
<gene>
    <name evidence="2" type="ORF">ACFQ1Q_11315</name>
</gene>
<keyword evidence="3" id="KW-1185">Reference proteome</keyword>
<evidence type="ECO:0000313" key="2">
    <source>
        <dbReference type="EMBL" id="MFD1063834.1"/>
    </source>
</evidence>
<feature type="transmembrane region" description="Helical" evidence="1">
    <location>
        <begin position="57"/>
        <end position="75"/>
    </location>
</feature>
<reference evidence="3" key="1">
    <citation type="journal article" date="2019" name="Int. J. Syst. Evol. Microbiol.">
        <title>The Global Catalogue of Microorganisms (GCM) 10K type strain sequencing project: providing services to taxonomists for standard genome sequencing and annotation.</title>
        <authorList>
            <consortium name="The Broad Institute Genomics Platform"/>
            <consortium name="The Broad Institute Genome Sequencing Center for Infectious Disease"/>
            <person name="Wu L."/>
            <person name="Ma J."/>
        </authorList>
    </citation>
    <scope>NUCLEOTIDE SEQUENCE [LARGE SCALE GENOMIC DNA]</scope>
    <source>
        <strain evidence="3">CCUG 62215</strain>
    </source>
</reference>
<keyword evidence="1" id="KW-0812">Transmembrane</keyword>
<protein>
    <recommendedName>
        <fullName evidence="4">DUF2878 domain-containing protein</fullName>
    </recommendedName>
</protein>